<reference evidence="2 3" key="1">
    <citation type="journal article" date="2024" name="Nat. Commun.">
        <title>Phylogenomics reveals the evolutionary origins of lichenization in chlorophyte algae.</title>
        <authorList>
            <person name="Puginier C."/>
            <person name="Libourel C."/>
            <person name="Otte J."/>
            <person name="Skaloud P."/>
            <person name="Haon M."/>
            <person name="Grisel S."/>
            <person name="Petersen M."/>
            <person name="Berrin J.G."/>
            <person name="Delaux P.M."/>
            <person name="Dal Grande F."/>
            <person name="Keller J."/>
        </authorList>
    </citation>
    <scope>NUCLEOTIDE SEQUENCE [LARGE SCALE GENOMIC DNA]</scope>
    <source>
        <strain evidence="2 3">SAG 2145</strain>
    </source>
</reference>
<dbReference type="AlphaFoldDB" id="A0AAW1S8T7"/>
<dbReference type="Pfam" id="PF01370">
    <property type="entry name" value="Epimerase"/>
    <property type="match status" value="1"/>
</dbReference>
<dbReference type="InterPro" id="IPR001509">
    <property type="entry name" value="Epimerase_deHydtase"/>
</dbReference>
<gene>
    <name evidence="2" type="ORF">WJX74_000695</name>
</gene>
<proteinExistence type="predicted"/>
<dbReference type="Proteomes" id="UP001438707">
    <property type="component" value="Unassembled WGS sequence"/>
</dbReference>
<dbReference type="GO" id="GO:0005829">
    <property type="term" value="C:cytosol"/>
    <property type="evidence" value="ECO:0007669"/>
    <property type="project" value="TreeGrafter"/>
</dbReference>
<dbReference type="SUPFAM" id="SSF51735">
    <property type="entry name" value="NAD(P)-binding Rossmann-fold domains"/>
    <property type="match status" value="1"/>
</dbReference>
<dbReference type="EMBL" id="JALJOS010000002">
    <property type="protein sequence ID" value="KAK9842684.1"/>
    <property type="molecule type" value="Genomic_DNA"/>
</dbReference>
<evidence type="ECO:0000259" key="1">
    <source>
        <dbReference type="Pfam" id="PF01370"/>
    </source>
</evidence>
<dbReference type="PANTHER" id="PTHR43725">
    <property type="entry name" value="UDP-GLUCOSE 4-EPIMERASE"/>
    <property type="match status" value="1"/>
</dbReference>
<dbReference type="FunFam" id="3.40.50.720:FF:000321">
    <property type="entry name" value="Chloroplast stem-loop binding protein of 41 kDa a, chloroplastic"/>
    <property type="match status" value="1"/>
</dbReference>
<keyword evidence="3" id="KW-1185">Reference proteome</keyword>
<organism evidence="2 3">
    <name type="scientific">Apatococcus lobatus</name>
    <dbReference type="NCBI Taxonomy" id="904363"/>
    <lineage>
        <taxon>Eukaryota</taxon>
        <taxon>Viridiplantae</taxon>
        <taxon>Chlorophyta</taxon>
        <taxon>core chlorophytes</taxon>
        <taxon>Trebouxiophyceae</taxon>
        <taxon>Chlorellales</taxon>
        <taxon>Chlorellaceae</taxon>
        <taxon>Apatococcus</taxon>
    </lineage>
</organism>
<protein>
    <recommendedName>
        <fullName evidence="1">NAD-dependent epimerase/dehydratase domain-containing protein</fullName>
    </recommendedName>
</protein>
<dbReference type="Gene3D" id="3.40.50.720">
    <property type="entry name" value="NAD(P)-binding Rossmann-like Domain"/>
    <property type="match status" value="1"/>
</dbReference>
<comment type="caution">
    <text evidence="2">The sequence shown here is derived from an EMBL/GenBank/DDBJ whole genome shotgun (WGS) entry which is preliminary data.</text>
</comment>
<dbReference type="PANTHER" id="PTHR43725:SF6">
    <property type="entry name" value="CHLOROPLAST STEM-LOOP BINDING PROTEIN OF 41 KDA A, CHLOROPLASTIC"/>
    <property type="match status" value="1"/>
</dbReference>
<dbReference type="GO" id="GO:0005996">
    <property type="term" value="P:monosaccharide metabolic process"/>
    <property type="evidence" value="ECO:0007669"/>
    <property type="project" value="TreeGrafter"/>
</dbReference>
<dbReference type="GO" id="GO:0003978">
    <property type="term" value="F:UDP-glucose 4-epimerase activity"/>
    <property type="evidence" value="ECO:0007669"/>
    <property type="project" value="TreeGrafter"/>
</dbReference>
<sequence length="364" mass="39446">MSGLSFTSASAAVQSAGSPSFLGCTHALRSRVQGQRRATQLRVVSERVLIANTKGGGHAFIGLHLAEQLLQAGHEVTILNDGDEGKQTKKAPYNQYASLKEKGVQIVWGDPSQPEVLPSTDFDVVVDNNGKTLEVCKPLIDAFKGKVQHYMFVSSAGAYNANSVEPMHVEGDPRKSSAGHVAVEQYLASEGLPFTIFQPLYIYGPHTGKDCEQWFIDRVIRDRPVPIPTPGMQLVTLTHVEDVASMIAAVPGNQKAIGQTYNICSDRQVTFDGMTRLTASALGKTPQIHHYDPKAVGLGKGEGFPFRTVHFFASSDKAKRELGWQPKHSPAADIGSLVEAYKQSGRDKADIDFSVDDKILSASK</sequence>
<evidence type="ECO:0000313" key="3">
    <source>
        <dbReference type="Proteomes" id="UP001438707"/>
    </source>
</evidence>
<dbReference type="InterPro" id="IPR036291">
    <property type="entry name" value="NAD(P)-bd_dom_sf"/>
</dbReference>
<feature type="domain" description="NAD-dependent epimerase/dehydratase" evidence="1">
    <location>
        <begin position="56"/>
        <end position="264"/>
    </location>
</feature>
<name>A0AAW1S8T7_9CHLO</name>
<accession>A0AAW1S8T7</accession>
<evidence type="ECO:0000313" key="2">
    <source>
        <dbReference type="EMBL" id="KAK9842684.1"/>
    </source>
</evidence>